<proteinExistence type="predicted"/>
<sequence length="333" mass="36859">MAAHDDEKPWAELSWLSRLIRLLAWTPRWLRWDSEANHELTWGLIALFGVAGAFSVANLYYSNPILNIFADEFGVSDERAALIPSVTQAGYASGLLFIIPLGDILRRRFLVLGLVFSTAFVWLGCIITTSFSTFLGLSFLVGMLTVTPQLMFPLTVQYAPLRHKATMTSIVMSGVVLGILIARLISGIITQYTSWRTVYWLSFGLQAAIFALLFFFLQDYPIARPGTSYPGILRRIIVLPFVKPVLTQSALIAFLAMGMFTSFWTTLTFQLANIFHLSTLSIGLFAFGGISPVLLNAVVSRLLTSRIHTHGTLLIGCIATLATGQWSGHCWAI</sequence>
<dbReference type="EMBL" id="JAPESX010000544">
    <property type="protein sequence ID" value="KAJ8120779.1"/>
    <property type="molecule type" value="Genomic_DNA"/>
</dbReference>
<protein>
    <submittedName>
        <fullName evidence="1">Uncharacterized protein</fullName>
    </submittedName>
</protein>
<gene>
    <name evidence="1" type="ORF">ONZ43_g2600</name>
</gene>
<organism evidence="1 2">
    <name type="scientific">Nemania bipapillata</name>
    <dbReference type="NCBI Taxonomy" id="110536"/>
    <lineage>
        <taxon>Eukaryota</taxon>
        <taxon>Fungi</taxon>
        <taxon>Dikarya</taxon>
        <taxon>Ascomycota</taxon>
        <taxon>Pezizomycotina</taxon>
        <taxon>Sordariomycetes</taxon>
        <taxon>Xylariomycetidae</taxon>
        <taxon>Xylariales</taxon>
        <taxon>Xylariaceae</taxon>
        <taxon>Nemania</taxon>
    </lineage>
</organism>
<keyword evidence="2" id="KW-1185">Reference proteome</keyword>
<comment type="caution">
    <text evidence="1">The sequence shown here is derived from an EMBL/GenBank/DDBJ whole genome shotgun (WGS) entry which is preliminary data.</text>
</comment>
<reference evidence="1" key="1">
    <citation type="submission" date="2022-11" db="EMBL/GenBank/DDBJ databases">
        <title>Genome Sequence of Nemania bipapillata.</title>
        <authorList>
            <person name="Buettner E."/>
        </authorList>
    </citation>
    <scope>NUCLEOTIDE SEQUENCE</scope>
    <source>
        <strain evidence="1">CP14</strain>
    </source>
</reference>
<name>A0ACC2J014_9PEZI</name>
<evidence type="ECO:0000313" key="1">
    <source>
        <dbReference type="EMBL" id="KAJ8120779.1"/>
    </source>
</evidence>
<dbReference type="Proteomes" id="UP001153334">
    <property type="component" value="Unassembled WGS sequence"/>
</dbReference>
<evidence type="ECO:0000313" key="2">
    <source>
        <dbReference type="Proteomes" id="UP001153334"/>
    </source>
</evidence>
<accession>A0ACC2J014</accession>